<protein>
    <submittedName>
        <fullName evidence="2">Uncharacterized protein</fullName>
    </submittedName>
</protein>
<accession>A0ABD3RPE4</accession>
<dbReference type="EMBL" id="JBJXBP010000008">
    <property type="protein sequence ID" value="KAL3814773.1"/>
    <property type="molecule type" value="Genomic_DNA"/>
</dbReference>
<comment type="caution">
    <text evidence="2">The sequence shown here is derived from an EMBL/GenBank/DDBJ whole genome shotgun (WGS) entry which is preliminary data.</text>
</comment>
<organism evidence="2 3">
    <name type="scientific">Penstemon smallii</name>
    <dbReference type="NCBI Taxonomy" id="265156"/>
    <lineage>
        <taxon>Eukaryota</taxon>
        <taxon>Viridiplantae</taxon>
        <taxon>Streptophyta</taxon>
        <taxon>Embryophyta</taxon>
        <taxon>Tracheophyta</taxon>
        <taxon>Spermatophyta</taxon>
        <taxon>Magnoliopsida</taxon>
        <taxon>eudicotyledons</taxon>
        <taxon>Gunneridae</taxon>
        <taxon>Pentapetalae</taxon>
        <taxon>asterids</taxon>
        <taxon>lamiids</taxon>
        <taxon>Lamiales</taxon>
        <taxon>Plantaginaceae</taxon>
        <taxon>Cheloneae</taxon>
        <taxon>Penstemon</taxon>
    </lineage>
</organism>
<evidence type="ECO:0000313" key="3">
    <source>
        <dbReference type="Proteomes" id="UP001634393"/>
    </source>
</evidence>
<gene>
    <name evidence="2" type="ORF">ACJIZ3_016041</name>
</gene>
<reference evidence="2 3" key="1">
    <citation type="submission" date="2024-12" db="EMBL/GenBank/DDBJ databases">
        <title>The unique morphological basis and parallel evolutionary history of personate flowers in Penstemon.</title>
        <authorList>
            <person name="Depatie T.H."/>
            <person name="Wessinger C.A."/>
        </authorList>
    </citation>
    <scope>NUCLEOTIDE SEQUENCE [LARGE SCALE GENOMIC DNA]</scope>
    <source>
        <strain evidence="2">WTNN_2</strain>
        <tissue evidence="2">Leaf</tissue>
    </source>
</reference>
<dbReference type="Proteomes" id="UP001634393">
    <property type="component" value="Unassembled WGS sequence"/>
</dbReference>
<dbReference type="AlphaFoldDB" id="A0ABD3RPE4"/>
<feature type="compositionally biased region" description="Low complexity" evidence="1">
    <location>
        <begin position="226"/>
        <end position="238"/>
    </location>
</feature>
<dbReference type="PANTHER" id="PTHR34567">
    <property type="entry name" value="FK506-BINDING-LIKE PROTEIN"/>
    <property type="match status" value="1"/>
</dbReference>
<evidence type="ECO:0000256" key="1">
    <source>
        <dbReference type="SAM" id="MobiDB-lite"/>
    </source>
</evidence>
<sequence length="297" mass="34788">MGKWNNRYYLPRNNKYNRHYDYEDPPYEHTHSYSSGVDDSRWEVNYCKSVRVPWNKVLASKYLINSYPSVQNWDDSAGKETFENAKRRYWARINGLPCDNPLPDPDIFIDAIDWNPYIDPDLMEDLDRQFFNPDEDHKLKTINEEIGCEQMRNDGNPWERDHVQDSRDVIDGWGQWVNPVNLESDNPWEQRGNQLADSSKENAWRSGNESWGCSNGNAKRNISNCGNSWGNNNGNRSRGGWRDSEFRGDGSNHWGSKRFKEDGRTFNGGCRKRESSLQHTSKNKSSRYQGYNYGDSR</sequence>
<evidence type="ECO:0000313" key="2">
    <source>
        <dbReference type="EMBL" id="KAL3814773.1"/>
    </source>
</evidence>
<name>A0ABD3RPE4_9LAMI</name>
<feature type="region of interest" description="Disordered" evidence="1">
    <location>
        <begin position="182"/>
        <end position="211"/>
    </location>
</feature>
<feature type="compositionally biased region" description="Basic and acidic residues" evidence="1">
    <location>
        <begin position="240"/>
        <end position="250"/>
    </location>
</feature>
<dbReference type="PANTHER" id="PTHR34567:SF3">
    <property type="entry name" value="FK506-BINDING-LIKE PROTEIN"/>
    <property type="match status" value="1"/>
</dbReference>
<proteinExistence type="predicted"/>
<keyword evidence="3" id="KW-1185">Reference proteome</keyword>
<feature type="region of interest" description="Disordered" evidence="1">
    <location>
        <begin position="225"/>
        <end position="297"/>
    </location>
</feature>